<feature type="region of interest" description="Domain II" evidence="6">
    <location>
        <begin position="64"/>
        <end position="141"/>
    </location>
</feature>
<dbReference type="Gene3D" id="1.10.8.10">
    <property type="entry name" value="DNA helicase RuvA subunit, C-terminal domain"/>
    <property type="match status" value="1"/>
</dbReference>
<dbReference type="Pfam" id="PF07499">
    <property type="entry name" value="RuvA_C"/>
    <property type="match status" value="1"/>
</dbReference>
<feature type="domain" description="Helix-hairpin-helix DNA-binding motif class 1" evidence="7">
    <location>
        <begin position="72"/>
        <end position="91"/>
    </location>
</feature>
<dbReference type="GeneID" id="71514363"/>
<keyword evidence="8" id="KW-0067">ATP-binding</keyword>
<comment type="subunit">
    <text evidence="6">Homotetramer. Forms an RuvA(8)-RuvB(12)-Holliday junction (HJ) complex. HJ DNA is sandwiched between 2 RuvA tetramers; dsDNA enters through RuvA and exits via RuvB. An RuvB hexamer assembles on each DNA strand where it exits the tetramer. Each RuvB hexamer is contacted by two RuvA subunits (via domain III) on 2 adjacent RuvB subunits; this complex drives branch migration. In the full resolvosome a probable DNA-RuvA(4)-RuvB(12)-RuvC(2) complex forms which resolves the HJ.</text>
</comment>
<evidence type="ECO:0000256" key="4">
    <source>
        <dbReference type="ARBA" id="ARBA00023172"/>
    </source>
</evidence>
<dbReference type="GO" id="GO:0009379">
    <property type="term" value="C:Holliday junction helicase complex"/>
    <property type="evidence" value="ECO:0007669"/>
    <property type="project" value="InterPro"/>
</dbReference>
<dbReference type="SMART" id="SM00278">
    <property type="entry name" value="HhH1"/>
    <property type="match status" value="2"/>
</dbReference>
<dbReference type="Gene3D" id="2.40.50.140">
    <property type="entry name" value="Nucleic acid-binding proteins"/>
    <property type="match status" value="1"/>
</dbReference>
<dbReference type="AlphaFoldDB" id="A0AAC9J1X9"/>
<evidence type="ECO:0000256" key="5">
    <source>
        <dbReference type="ARBA" id="ARBA00023204"/>
    </source>
</evidence>
<keyword evidence="9" id="KW-0378">Hydrolase</keyword>
<dbReference type="SUPFAM" id="SSF47781">
    <property type="entry name" value="RuvA domain 2-like"/>
    <property type="match status" value="1"/>
</dbReference>
<dbReference type="GO" id="GO:0006281">
    <property type="term" value="P:DNA repair"/>
    <property type="evidence" value="ECO:0007669"/>
    <property type="project" value="UniProtKB-UniRule"/>
</dbReference>
<dbReference type="GO" id="GO:0005524">
    <property type="term" value="F:ATP binding"/>
    <property type="evidence" value="ECO:0007669"/>
    <property type="project" value="InterPro"/>
</dbReference>
<dbReference type="SUPFAM" id="SSF46929">
    <property type="entry name" value="DNA helicase RuvA subunit, C-terminal domain"/>
    <property type="match status" value="1"/>
</dbReference>
<sequence>MIAYIKGNLTYIQDESVIVEVQGIGYEIICANPFVFQHLLNKEVLISTYHYVREDIQVLYGFKDEDQKYLFTKLISVSGIGPKGALAVLGTVNVADFVGAIEREDDKYLTSFPGVGKKTARQIILDLKGKLTTMISISSTDSDHELQHKEVNQNLAQLDEAKEALKALGYTDREIKSVLPKLPNDENNSTDTIIRKALALLMKN</sequence>
<accession>A0AAC9J1X9</accession>
<dbReference type="EMBL" id="JACWEZ010000009">
    <property type="protein sequence ID" value="MBD1223784.1"/>
    <property type="molecule type" value="Genomic_DNA"/>
</dbReference>
<dbReference type="InterPro" id="IPR011114">
    <property type="entry name" value="RuvA_C"/>
</dbReference>
<dbReference type="InterPro" id="IPR012340">
    <property type="entry name" value="NA-bd_OB-fold"/>
</dbReference>
<evidence type="ECO:0000313" key="11">
    <source>
        <dbReference type="Proteomes" id="UP000621631"/>
    </source>
</evidence>
<evidence type="ECO:0000256" key="2">
    <source>
        <dbReference type="ARBA" id="ARBA00022763"/>
    </source>
</evidence>
<dbReference type="Proteomes" id="UP000182945">
    <property type="component" value="Chromosome"/>
</dbReference>
<dbReference type="GO" id="GO:0016787">
    <property type="term" value="F:hydrolase activity"/>
    <property type="evidence" value="ECO:0007669"/>
    <property type="project" value="UniProtKB-KW"/>
</dbReference>
<evidence type="ECO:0000313" key="10">
    <source>
        <dbReference type="Proteomes" id="UP000182945"/>
    </source>
</evidence>
<dbReference type="GO" id="GO:0009378">
    <property type="term" value="F:four-way junction helicase activity"/>
    <property type="evidence" value="ECO:0007669"/>
    <property type="project" value="InterPro"/>
</dbReference>
<keyword evidence="3 6" id="KW-0238">DNA-binding</keyword>
<dbReference type="Pfam" id="PF01330">
    <property type="entry name" value="RuvA_N"/>
    <property type="match status" value="1"/>
</dbReference>
<evidence type="ECO:0000313" key="9">
    <source>
        <dbReference type="EMBL" id="MBD1223784.1"/>
    </source>
</evidence>
<dbReference type="GO" id="GO:0006310">
    <property type="term" value="P:DNA recombination"/>
    <property type="evidence" value="ECO:0007669"/>
    <property type="project" value="UniProtKB-UniRule"/>
</dbReference>
<evidence type="ECO:0000256" key="6">
    <source>
        <dbReference type="HAMAP-Rule" id="MF_00031"/>
    </source>
</evidence>
<keyword evidence="1 6" id="KW-0963">Cytoplasm</keyword>
<keyword evidence="5 6" id="KW-0234">DNA repair</keyword>
<organism evidence="8 10">
    <name type="scientific">Virgibacillus halodenitrificans</name>
    <name type="common">Bacillus halodenitrificans</name>
    <dbReference type="NCBI Taxonomy" id="1482"/>
    <lineage>
        <taxon>Bacteria</taxon>
        <taxon>Bacillati</taxon>
        <taxon>Bacillota</taxon>
        <taxon>Bacilli</taxon>
        <taxon>Bacillales</taxon>
        <taxon>Bacillaceae</taxon>
        <taxon>Virgibacillus</taxon>
    </lineage>
</organism>
<protein>
    <recommendedName>
        <fullName evidence="6">Holliday junction branch migration complex subunit RuvA</fullName>
    </recommendedName>
</protein>
<gene>
    <name evidence="6 9" type="primary">ruvA</name>
    <name evidence="8" type="ORF">BME96_08160</name>
    <name evidence="9" type="ORF">IC602_14360</name>
</gene>
<keyword evidence="11" id="KW-1185">Reference proteome</keyword>
<feature type="region of interest" description="Domain III" evidence="6">
    <location>
        <begin position="153"/>
        <end position="204"/>
    </location>
</feature>
<keyword evidence="2 6" id="KW-0227">DNA damage</keyword>
<dbReference type="EMBL" id="CP017962">
    <property type="protein sequence ID" value="APC48149.1"/>
    <property type="molecule type" value="Genomic_DNA"/>
</dbReference>
<dbReference type="InterPro" id="IPR003583">
    <property type="entry name" value="Hlx-hairpin-Hlx_DNA-bd_motif"/>
</dbReference>
<feature type="domain" description="Helix-hairpin-helix DNA-binding motif class 1" evidence="7">
    <location>
        <begin position="107"/>
        <end position="126"/>
    </location>
</feature>
<dbReference type="Gene3D" id="1.10.150.20">
    <property type="entry name" value="5' to 3' exonuclease, C-terminal subdomain"/>
    <property type="match status" value="1"/>
</dbReference>
<dbReference type="SUPFAM" id="SSF50249">
    <property type="entry name" value="Nucleic acid-binding proteins"/>
    <property type="match status" value="1"/>
</dbReference>
<comment type="subcellular location">
    <subcellularLocation>
        <location evidence="6">Cytoplasm</location>
    </subcellularLocation>
</comment>
<dbReference type="GO" id="GO:0048476">
    <property type="term" value="C:Holliday junction resolvase complex"/>
    <property type="evidence" value="ECO:0007669"/>
    <property type="project" value="UniProtKB-UniRule"/>
</dbReference>
<dbReference type="NCBIfam" id="TIGR00084">
    <property type="entry name" value="ruvA"/>
    <property type="match status" value="1"/>
</dbReference>
<dbReference type="HAMAP" id="MF_00031">
    <property type="entry name" value="DNA_HJ_migration_RuvA"/>
    <property type="match status" value="1"/>
</dbReference>
<evidence type="ECO:0000259" key="7">
    <source>
        <dbReference type="SMART" id="SM00278"/>
    </source>
</evidence>
<dbReference type="InterPro" id="IPR036267">
    <property type="entry name" value="RuvA_C_sf"/>
</dbReference>
<proteinExistence type="inferred from homology"/>
<reference evidence="8 10" key="1">
    <citation type="submission" date="2016-11" db="EMBL/GenBank/DDBJ databases">
        <title>Complete genome sequencing of Virgibacillus halodenitrificans PDB-F2.</title>
        <authorList>
            <person name="Sun Z."/>
            <person name="Zhou Y."/>
            <person name="Li H."/>
        </authorList>
    </citation>
    <scope>NUCLEOTIDE SEQUENCE [LARGE SCALE GENOMIC DNA]</scope>
    <source>
        <strain evidence="8 10">PDB-F2</strain>
    </source>
</reference>
<keyword evidence="8" id="KW-0347">Helicase</keyword>
<comment type="function">
    <text evidence="6">The RuvA-RuvB-RuvC complex processes Holliday junction (HJ) DNA during genetic recombination and DNA repair, while the RuvA-RuvB complex plays an important role in the rescue of blocked DNA replication forks via replication fork reversal (RFR). RuvA specifically binds to HJ cruciform DNA, conferring on it an open structure. The RuvB hexamer acts as an ATP-dependent pump, pulling dsDNA into and through the RuvAB complex. HJ branch migration allows RuvC to scan DNA until it finds its consensus sequence, where it cleaves and resolves the cruciform DNA.</text>
</comment>
<keyword evidence="8" id="KW-0547">Nucleotide-binding</keyword>
<dbReference type="RefSeq" id="WP_019376823.1">
    <property type="nucleotide sequence ID" value="NZ_CP017962.1"/>
</dbReference>
<dbReference type="CDD" id="cd14332">
    <property type="entry name" value="UBA_RuvA_C"/>
    <property type="match status" value="1"/>
</dbReference>
<evidence type="ECO:0000313" key="8">
    <source>
        <dbReference type="EMBL" id="APC48149.1"/>
    </source>
</evidence>
<dbReference type="Proteomes" id="UP000621631">
    <property type="component" value="Unassembled WGS sequence"/>
</dbReference>
<dbReference type="InterPro" id="IPR010994">
    <property type="entry name" value="RuvA_2-like"/>
</dbReference>
<comment type="similarity">
    <text evidence="6">Belongs to the RuvA family.</text>
</comment>
<dbReference type="InterPro" id="IPR000085">
    <property type="entry name" value="RuvA"/>
</dbReference>
<dbReference type="Pfam" id="PF14520">
    <property type="entry name" value="HHH_5"/>
    <property type="match status" value="1"/>
</dbReference>
<reference evidence="9 11" key="2">
    <citation type="submission" date="2020-09" db="EMBL/GenBank/DDBJ databases">
        <title>Draft Genome Sequences of Oil-Oxidizing Bacteria Halomonas titanicae, Marinobacter lutaoensis, and Virgibacillus halodenitrificans Isolated from Highly Saline Environments.</title>
        <authorList>
            <person name="Grouzdev D.S."/>
            <person name="Sokolova D.S."/>
            <person name="Semenova E.M."/>
            <person name="Borzenkov I.A."/>
            <person name="Bidzhieva S.K."/>
            <person name="Poltaraus A.B."/>
            <person name="Nazina T.N."/>
        </authorList>
    </citation>
    <scope>NUCLEOTIDE SEQUENCE [LARGE SCALE GENOMIC DNA]</scope>
    <source>
        <strain evidence="9 11">VKM B-3472D</strain>
    </source>
</reference>
<keyword evidence="4 6" id="KW-0233">DNA recombination</keyword>
<comment type="caution">
    <text evidence="6">Lacks conserved residue(s) required for the propagation of feature annotation.</text>
</comment>
<evidence type="ECO:0000256" key="1">
    <source>
        <dbReference type="ARBA" id="ARBA00022490"/>
    </source>
</evidence>
<evidence type="ECO:0000256" key="3">
    <source>
        <dbReference type="ARBA" id="ARBA00023125"/>
    </source>
</evidence>
<dbReference type="InterPro" id="IPR013849">
    <property type="entry name" value="DNA_helicase_Holl-junc_RuvA_I"/>
</dbReference>
<dbReference type="GO" id="GO:0000400">
    <property type="term" value="F:four-way junction DNA binding"/>
    <property type="evidence" value="ECO:0007669"/>
    <property type="project" value="UniProtKB-UniRule"/>
</dbReference>
<dbReference type="KEGG" id="vhl:BME96_08160"/>
<name>A0AAC9J1X9_VIRHA</name>
<comment type="domain">
    <text evidence="6">Has three domains with a flexible linker between the domains II and III and assumes an 'L' shape. Domain III is highly mobile and contacts RuvB.</text>
</comment>
<dbReference type="GO" id="GO:0005737">
    <property type="term" value="C:cytoplasm"/>
    <property type="evidence" value="ECO:0007669"/>
    <property type="project" value="UniProtKB-SubCell"/>
</dbReference>